<dbReference type="PANTHER" id="PTHR38600:SF1">
    <property type="entry name" value="TRANSCRIPTIONAL REGULATORY PROTEIN"/>
    <property type="match status" value="1"/>
</dbReference>
<reference evidence="3" key="1">
    <citation type="submission" date="2016-11" db="EMBL/GenBank/DDBJ databases">
        <authorList>
            <person name="Varghese N."/>
            <person name="Submissions S."/>
        </authorList>
    </citation>
    <scope>NUCLEOTIDE SEQUENCE [LARGE SCALE GENOMIC DNA]</scope>
    <source>
        <strain evidence="3">DSM 22623</strain>
    </source>
</reference>
<dbReference type="GO" id="GO:0003700">
    <property type="term" value="F:DNA-binding transcription factor activity"/>
    <property type="evidence" value="ECO:0007669"/>
    <property type="project" value="InterPro"/>
</dbReference>
<dbReference type="InterPro" id="IPR036388">
    <property type="entry name" value="WH-like_DNA-bd_sf"/>
</dbReference>
<accession>A0A1M6AWW1</accession>
<dbReference type="Pfam" id="PF12840">
    <property type="entry name" value="HTH_20"/>
    <property type="match status" value="1"/>
</dbReference>
<dbReference type="SUPFAM" id="SSF46785">
    <property type="entry name" value="Winged helix' DNA-binding domain"/>
    <property type="match status" value="1"/>
</dbReference>
<feature type="domain" description="HTH arsR-type" evidence="1">
    <location>
        <begin position="1"/>
        <end position="93"/>
    </location>
</feature>
<sequence length="109" mass="12549">MQDKITKILKAVSDPTRREIFHALVVAATALPITQISSQFDMSRQGVTKHLKTLETAGLVHIDTQGRERFCYANANPLKEINQWLHFYEQFWDNAITDLGNYLDTKNEQ</sequence>
<dbReference type="InterPro" id="IPR001845">
    <property type="entry name" value="HTH_ArsR_DNA-bd_dom"/>
</dbReference>
<dbReference type="PANTHER" id="PTHR38600">
    <property type="entry name" value="TRANSCRIPTIONAL REGULATORY PROTEIN"/>
    <property type="match status" value="1"/>
</dbReference>
<dbReference type="SMART" id="SM00418">
    <property type="entry name" value="HTH_ARSR"/>
    <property type="match status" value="1"/>
</dbReference>
<dbReference type="STRING" id="570521.SAMN04488508_101516"/>
<dbReference type="Proteomes" id="UP000184432">
    <property type="component" value="Unassembled WGS sequence"/>
</dbReference>
<dbReference type="PRINTS" id="PR00778">
    <property type="entry name" value="HTHARSR"/>
</dbReference>
<dbReference type="InterPro" id="IPR036390">
    <property type="entry name" value="WH_DNA-bd_sf"/>
</dbReference>
<dbReference type="AlphaFoldDB" id="A0A1M6AWW1"/>
<dbReference type="CDD" id="cd00090">
    <property type="entry name" value="HTH_ARSR"/>
    <property type="match status" value="1"/>
</dbReference>
<organism evidence="2 3">
    <name type="scientific">Aquimarina spongiae</name>
    <dbReference type="NCBI Taxonomy" id="570521"/>
    <lineage>
        <taxon>Bacteria</taxon>
        <taxon>Pseudomonadati</taxon>
        <taxon>Bacteroidota</taxon>
        <taxon>Flavobacteriia</taxon>
        <taxon>Flavobacteriales</taxon>
        <taxon>Flavobacteriaceae</taxon>
        <taxon>Aquimarina</taxon>
    </lineage>
</organism>
<dbReference type="RefSeq" id="WP_073313506.1">
    <property type="nucleotide sequence ID" value="NZ_FQYP01000001.1"/>
</dbReference>
<protein>
    <submittedName>
        <fullName evidence="2">Transcriptional regulator, ArsR family</fullName>
    </submittedName>
</protein>
<name>A0A1M6AWW1_9FLAO</name>
<evidence type="ECO:0000313" key="2">
    <source>
        <dbReference type="EMBL" id="SHI40901.1"/>
    </source>
</evidence>
<gene>
    <name evidence="2" type="ORF">SAMN04488508_101516</name>
</gene>
<dbReference type="EMBL" id="FQYP01000001">
    <property type="protein sequence ID" value="SHI40901.1"/>
    <property type="molecule type" value="Genomic_DNA"/>
</dbReference>
<evidence type="ECO:0000259" key="1">
    <source>
        <dbReference type="PROSITE" id="PS50987"/>
    </source>
</evidence>
<dbReference type="PROSITE" id="PS50987">
    <property type="entry name" value="HTH_ARSR_2"/>
    <property type="match status" value="1"/>
</dbReference>
<evidence type="ECO:0000313" key="3">
    <source>
        <dbReference type="Proteomes" id="UP000184432"/>
    </source>
</evidence>
<dbReference type="InterPro" id="IPR011991">
    <property type="entry name" value="ArsR-like_HTH"/>
</dbReference>
<proteinExistence type="predicted"/>
<keyword evidence="3" id="KW-1185">Reference proteome</keyword>
<dbReference type="OrthoDB" id="9799175at2"/>
<dbReference type="NCBIfam" id="NF033788">
    <property type="entry name" value="HTH_metalloreg"/>
    <property type="match status" value="1"/>
</dbReference>
<dbReference type="Gene3D" id="1.10.10.10">
    <property type="entry name" value="Winged helix-like DNA-binding domain superfamily/Winged helix DNA-binding domain"/>
    <property type="match status" value="1"/>
</dbReference>